<dbReference type="EC" id="4.2.3.5" evidence="3 11"/>
<comment type="subunit">
    <text evidence="11">Homotetramer.</text>
</comment>
<keyword evidence="6 11" id="KW-0288">FMN</keyword>
<evidence type="ECO:0000313" key="12">
    <source>
        <dbReference type="EMBL" id="HGI75161.1"/>
    </source>
</evidence>
<dbReference type="NCBIfam" id="NF003793">
    <property type="entry name" value="PRK05382.1"/>
    <property type="match status" value="1"/>
</dbReference>
<dbReference type="InterPro" id="IPR035904">
    <property type="entry name" value="Chorismate_synth_AroC_sf"/>
</dbReference>
<dbReference type="InterPro" id="IPR020541">
    <property type="entry name" value="Chorismate_synthase_CS"/>
</dbReference>
<evidence type="ECO:0000256" key="4">
    <source>
        <dbReference type="ARBA" id="ARBA00022605"/>
    </source>
</evidence>
<dbReference type="CDD" id="cd07304">
    <property type="entry name" value="Chorismate_synthase"/>
    <property type="match status" value="1"/>
</dbReference>
<dbReference type="PANTHER" id="PTHR21085:SF0">
    <property type="entry name" value="CHORISMATE SYNTHASE"/>
    <property type="match status" value="1"/>
</dbReference>
<feature type="binding site" evidence="11">
    <location>
        <position position="337"/>
    </location>
    <ligand>
        <name>FMN</name>
        <dbReference type="ChEBI" id="CHEBI:58210"/>
    </ligand>
</feature>
<keyword evidence="5 11" id="KW-0285">Flavoprotein</keyword>
<dbReference type="GO" id="GO:0008652">
    <property type="term" value="P:amino acid biosynthetic process"/>
    <property type="evidence" value="ECO:0007669"/>
    <property type="project" value="UniProtKB-KW"/>
</dbReference>
<comment type="caution">
    <text evidence="12">The sequence shown here is derived from an EMBL/GenBank/DDBJ whole genome shotgun (WGS) entry which is preliminary data.</text>
</comment>
<dbReference type="GO" id="GO:0009423">
    <property type="term" value="P:chorismate biosynthetic process"/>
    <property type="evidence" value="ECO:0007669"/>
    <property type="project" value="UniProtKB-UniRule"/>
</dbReference>
<comment type="caution">
    <text evidence="11">Lacks conserved residue(s) required for the propagation of feature annotation.</text>
</comment>
<evidence type="ECO:0000256" key="9">
    <source>
        <dbReference type="ARBA" id="ARBA00023141"/>
    </source>
</evidence>
<comment type="cofactor">
    <cofactor evidence="11">
        <name>FMNH2</name>
        <dbReference type="ChEBI" id="CHEBI:57618"/>
    </cofactor>
    <text evidence="11">Reduced FMN (FMNH(2)).</text>
</comment>
<keyword evidence="8 11" id="KW-0521">NADP</keyword>
<evidence type="ECO:0000256" key="2">
    <source>
        <dbReference type="ARBA" id="ARBA00008014"/>
    </source>
</evidence>
<dbReference type="GO" id="GO:0005829">
    <property type="term" value="C:cytosol"/>
    <property type="evidence" value="ECO:0007669"/>
    <property type="project" value="TreeGrafter"/>
</dbReference>
<dbReference type="NCBIfam" id="TIGR00033">
    <property type="entry name" value="aroC"/>
    <property type="match status" value="1"/>
</dbReference>
<evidence type="ECO:0000256" key="3">
    <source>
        <dbReference type="ARBA" id="ARBA00013036"/>
    </source>
</evidence>
<evidence type="ECO:0000256" key="7">
    <source>
        <dbReference type="ARBA" id="ARBA00022827"/>
    </source>
</evidence>
<feature type="binding site" evidence="11">
    <location>
        <position position="41"/>
    </location>
    <ligand>
        <name>NADP(+)</name>
        <dbReference type="ChEBI" id="CHEBI:58349"/>
    </ligand>
</feature>
<evidence type="ECO:0000256" key="10">
    <source>
        <dbReference type="ARBA" id="ARBA00023239"/>
    </source>
</evidence>
<comment type="function">
    <text evidence="11">Catalyzes the anti-1,4-elimination of the C-3 phosphate and the C-6 proR hydrogen from 5-enolpyruvylshikimate-3-phosphate (EPSP) to yield chorismate, which is the branch point compound that serves as the starting substrate for the three terminal pathways of aromatic amino acid biosynthesis. This reaction introduces a second double bond into the aromatic ring system.</text>
</comment>
<evidence type="ECO:0000256" key="6">
    <source>
        <dbReference type="ARBA" id="ARBA00022643"/>
    </source>
</evidence>
<comment type="pathway">
    <text evidence="1 11">Metabolic intermediate biosynthesis; chorismate biosynthesis; chorismate from D-erythrose 4-phosphate and phosphoenolpyruvate: step 7/7.</text>
</comment>
<dbReference type="GO" id="GO:0010181">
    <property type="term" value="F:FMN binding"/>
    <property type="evidence" value="ECO:0007669"/>
    <property type="project" value="TreeGrafter"/>
</dbReference>
<dbReference type="Pfam" id="PF01264">
    <property type="entry name" value="Chorismate_synt"/>
    <property type="match status" value="1"/>
</dbReference>
<organism evidence="12">
    <name type="scientific">Candidatus Caldatribacterium californiense</name>
    <dbReference type="NCBI Taxonomy" id="1454726"/>
    <lineage>
        <taxon>Bacteria</taxon>
        <taxon>Pseudomonadati</taxon>
        <taxon>Atribacterota</taxon>
        <taxon>Atribacteria</taxon>
        <taxon>Atribacterales</taxon>
        <taxon>Candidatus Caldatribacteriaceae</taxon>
        <taxon>Candidatus Caldatribacterium</taxon>
    </lineage>
</organism>
<dbReference type="PROSITE" id="PS00789">
    <property type="entry name" value="CHORISMATE_SYNTHASE_3"/>
    <property type="match status" value="1"/>
</dbReference>
<dbReference type="GO" id="GO:0004107">
    <property type="term" value="F:chorismate synthase activity"/>
    <property type="evidence" value="ECO:0007669"/>
    <property type="project" value="UniProtKB-UniRule"/>
</dbReference>
<name>A0A7V3YM57_9BACT</name>
<dbReference type="InterPro" id="IPR000453">
    <property type="entry name" value="Chorismate_synth"/>
</dbReference>
<keyword evidence="7 11" id="KW-0274">FAD</keyword>
<keyword evidence="4 11" id="KW-0028">Amino-acid biosynthesis</keyword>
<dbReference type="FunFam" id="3.60.150.10:FF:000002">
    <property type="entry name" value="Chorismate synthase"/>
    <property type="match status" value="1"/>
</dbReference>
<proteinExistence type="inferred from homology"/>
<dbReference type="GO" id="GO:0009073">
    <property type="term" value="P:aromatic amino acid family biosynthetic process"/>
    <property type="evidence" value="ECO:0007669"/>
    <property type="project" value="UniProtKB-KW"/>
</dbReference>
<sequence length="388" mass="42795">MGLEFRTAGESHGKGILVYLSGFPAGMDIDVAFIEGELSRRRKGFGVSPRMDLEEDRVEVLSGLRFGKTLGSPLVFWVQNSEYEKWRPLMDPVGKKPEGYEPVTVPRPGHADLGGMVKYRFDDIRNVIERASARETVGRCVAGAVAKLFLRHFGVRVGGFVESIGGVRVEVEGHPFEEMLERALLSPLAAPGKEEEMKRRIAEAMDSGDTLGGTFIVVALHVVPGLGSYVELERRLDSRLAFYLMGIPGVKGVEIGAGFLGATLPGSRFHDEIWYDRGRTPFPFYRKTNRSGGVEGGVSTGEAIWVRCAMKPIPTLRRGLHSVDAVSKEDVVARYERSDVCAVPRALVVGEAMLSWVLACAYEEKFGGDTLEEAMGRFHEYCTYLENL</sequence>
<feature type="binding site" evidence="11">
    <location>
        <begin position="130"/>
        <end position="132"/>
    </location>
    <ligand>
        <name>FMN</name>
        <dbReference type="ChEBI" id="CHEBI:58210"/>
    </ligand>
</feature>
<keyword evidence="10 11" id="KW-0456">Lyase</keyword>
<accession>A0A7V3YM57</accession>
<dbReference type="HAMAP" id="MF_00300">
    <property type="entry name" value="Chorismate_synth"/>
    <property type="match status" value="1"/>
</dbReference>
<dbReference type="AlphaFoldDB" id="A0A7V3YM57"/>
<dbReference type="Gene3D" id="3.60.150.10">
    <property type="entry name" value="Chorismate synthase AroC"/>
    <property type="match status" value="1"/>
</dbReference>
<evidence type="ECO:0000256" key="5">
    <source>
        <dbReference type="ARBA" id="ARBA00022630"/>
    </source>
</evidence>
<feature type="binding site" evidence="11">
    <location>
        <position position="296"/>
    </location>
    <ligand>
        <name>FMN</name>
        <dbReference type="ChEBI" id="CHEBI:58210"/>
    </ligand>
</feature>
<evidence type="ECO:0000256" key="11">
    <source>
        <dbReference type="HAMAP-Rule" id="MF_00300"/>
    </source>
</evidence>
<dbReference type="PANTHER" id="PTHR21085">
    <property type="entry name" value="CHORISMATE SYNTHASE"/>
    <property type="match status" value="1"/>
</dbReference>
<feature type="binding site" evidence="11">
    <location>
        <begin position="311"/>
        <end position="315"/>
    </location>
    <ligand>
        <name>FMN</name>
        <dbReference type="ChEBI" id="CHEBI:58210"/>
    </ligand>
</feature>
<protein>
    <recommendedName>
        <fullName evidence="3 11">Chorismate synthase</fullName>
        <shortName evidence="11">CS</shortName>
        <ecNumber evidence="3 11">4.2.3.5</ecNumber>
    </recommendedName>
    <alternativeName>
        <fullName evidence="11">5-enolpyruvylshikimate-3-phosphate phospholyase</fullName>
    </alternativeName>
</protein>
<dbReference type="EMBL" id="DTEN01000228">
    <property type="protein sequence ID" value="HGI75161.1"/>
    <property type="molecule type" value="Genomic_DNA"/>
</dbReference>
<comment type="similarity">
    <text evidence="2 11">Belongs to the chorismate synthase family.</text>
</comment>
<evidence type="ECO:0000256" key="8">
    <source>
        <dbReference type="ARBA" id="ARBA00022857"/>
    </source>
</evidence>
<dbReference type="SUPFAM" id="SSF103263">
    <property type="entry name" value="Chorismate synthase, AroC"/>
    <property type="match status" value="1"/>
</dbReference>
<dbReference type="PIRSF" id="PIRSF001456">
    <property type="entry name" value="Chorismate_synth"/>
    <property type="match status" value="1"/>
</dbReference>
<comment type="catalytic activity">
    <reaction evidence="11">
        <text>5-O-(1-carboxyvinyl)-3-phosphoshikimate = chorismate + phosphate</text>
        <dbReference type="Rhea" id="RHEA:21020"/>
        <dbReference type="ChEBI" id="CHEBI:29748"/>
        <dbReference type="ChEBI" id="CHEBI:43474"/>
        <dbReference type="ChEBI" id="CHEBI:57701"/>
        <dbReference type="EC" id="4.2.3.5"/>
    </reaction>
</comment>
<reference evidence="12" key="1">
    <citation type="journal article" date="2020" name="mSystems">
        <title>Genome- and Community-Level Interaction Insights into Carbon Utilization and Element Cycling Functions of Hydrothermarchaeota in Hydrothermal Sediment.</title>
        <authorList>
            <person name="Zhou Z."/>
            <person name="Liu Y."/>
            <person name="Xu W."/>
            <person name="Pan J."/>
            <person name="Luo Z.H."/>
            <person name="Li M."/>
        </authorList>
    </citation>
    <scope>NUCLEOTIDE SEQUENCE [LARGE SCALE GENOMIC DNA]</scope>
    <source>
        <strain evidence="12">SpSt-716</strain>
    </source>
</reference>
<gene>
    <name evidence="11" type="primary">aroC</name>
    <name evidence="12" type="ORF">ENU96_05735</name>
</gene>
<dbReference type="UniPathway" id="UPA00053">
    <property type="reaction ID" value="UER00090"/>
</dbReference>
<keyword evidence="9 11" id="KW-0057">Aromatic amino acid biosynthesis</keyword>
<evidence type="ECO:0000256" key="1">
    <source>
        <dbReference type="ARBA" id="ARBA00005044"/>
    </source>
</evidence>